<proteinExistence type="predicted"/>
<dbReference type="InterPro" id="IPR002560">
    <property type="entry name" value="Transposase_DDE"/>
</dbReference>
<feature type="non-terminal residue" evidence="3">
    <location>
        <position position="1"/>
    </location>
</feature>
<dbReference type="InterPro" id="IPR047951">
    <property type="entry name" value="Transpos_ISL3"/>
</dbReference>
<keyword evidence="4" id="KW-1185">Reference proteome</keyword>
<dbReference type="Pfam" id="PF01610">
    <property type="entry name" value="DDE_Tnp_ISL3"/>
    <property type="match status" value="2"/>
</dbReference>
<dbReference type="EMBL" id="JAJOMB010000018">
    <property type="protein sequence ID" value="MCD5314879.1"/>
    <property type="molecule type" value="Genomic_DNA"/>
</dbReference>
<comment type="caution">
    <text evidence="3">The sequence shown here is derived from an EMBL/GenBank/DDBJ whole genome shotgun (WGS) entry which is preliminary data.</text>
</comment>
<dbReference type="NCBIfam" id="NF033550">
    <property type="entry name" value="transpos_ISL3"/>
    <property type="match status" value="1"/>
</dbReference>
<dbReference type="PANTHER" id="PTHR33498">
    <property type="entry name" value="TRANSPOSASE FOR INSERTION SEQUENCE ELEMENT IS1557"/>
    <property type="match status" value="1"/>
</dbReference>
<accession>A0A9X1NJD2</accession>
<gene>
    <name evidence="3" type="ORF">LR394_28655</name>
</gene>
<dbReference type="Proteomes" id="UP001138997">
    <property type="component" value="Unassembled WGS sequence"/>
</dbReference>
<dbReference type="PROSITE" id="PS50531">
    <property type="entry name" value="HTH_IS21"/>
    <property type="match status" value="1"/>
</dbReference>
<dbReference type="Gene3D" id="1.10.10.60">
    <property type="entry name" value="Homeodomain-like"/>
    <property type="match status" value="1"/>
</dbReference>
<dbReference type="RefSeq" id="WP_231447680.1">
    <property type="nucleotide sequence ID" value="NZ_JAJOMB010000018.1"/>
</dbReference>
<feature type="domain" description="HTH IS21-type" evidence="2">
    <location>
        <begin position="153"/>
        <end position="215"/>
    </location>
</feature>
<evidence type="ECO:0000259" key="2">
    <source>
        <dbReference type="PROSITE" id="PS50531"/>
    </source>
</evidence>
<name>A0A9X1NJD2_9ACTN</name>
<reference evidence="3" key="1">
    <citation type="submission" date="2021-11" db="EMBL/GenBank/DDBJ databases">
        <title>Streptomyces corallinus and Kineosporia corallina sp. nov., two new coral-derived marine actinobacteria.</title>
        <authorList>
            <person name="Buangrab K."/>
            <person name="Sutthacheep M."/>
            <person name="Yeemin T."/>
            <person name="Harunari E."/>
            <person name="Igarashi Y."/>
            <person name="Sripreechasak P."/>
            <person name="Kanchanasin P."/>
            <person name="Tanasupawat S."/>
            <person name="Phongsopitanun W."/>
        </authorList>
    </citation>
    <scope>NUCLEOTIDE SEQUENCE</scope>
    <source>
        <strain evidence="3">JCM 31032</strain>
    </source>
</reference>
<evidence type="ECO:0000256" key="1">
    <source>
        <dbReference type="SAM" id="MobiDB-lite"/>
    </source>
</evidence>
<dbReference type="PANTHER" id="PTHR33498:SF1">
    <property type="entry name" value="TRANSPOSASE FOR INSERTION SEQUENCE ELEMENT IS1557"/>
    <property type="match status" value="1"/>
</dbReference>
<protein>
    <submittedName>
        <fullName evidence="3">ISL3 family transposase</fullName>
    </submittedName>
</protein>
<dbReference type="InterPro" id="IPR017894">
    <property type="entry name" value="HTH_IS21_transposase_type"/>
</dbReference>
<dbReference type="AlphaFoldDB" id="A0A9X1NJD2"/>
<sequence length="391" mass="44561">MLRLLREVPTPASAHPTVIGIDDFAFRRGHTYGTIIVDMSTHRPIDVLSDRTSETLSAWLMQHPQVTVICRDRAGAYADAVTTALPDATQVADRWHLYRNLVQAVERIVIRYRASLAEPEPEPASHRQAELQSDPAHGPAPSTAGRLETRQREHHRVIQDLVQKGWTISAISRELGLDRRTVRRFARNDIENLIGYRSERRSILDDFKPYLNKRWNDGARTASVLHQEIAAQGYRGSVKTTRRYLQDARLTAQTLPDKPRPASPRQVTSWITSKPENLKQAEKDYLQGIYERSPELDSTGEFVRRFAVMLVHRRGEHLTGWLHDVEQDAAPELRSFANGLRRDLAAVTAGLSLSYSSGAVEGNINRVKMIKRQMYGRASFELLRRRILLRN</sequence>
<feature type="region of interest" description="Disordered" evidence="1">
    <location>
        <begin position="119"/>
        <end position="152"/>
    </location>
</feature>
<evidence type="ECO:0000313" key="4">
    <source>
        <dbReference type="Proteomes" id="UP001138997"/>
    </source>
</evidence>
<evidence type="ECO:0000313" key="3">
    <source>
        <dbReference type="EMBL" id="MCD5314879.1"/>
    </source>
</evidence>
<organism evidence="3 4">
    <name type="scientific">Kineosporia babensis</name>
    <dbReference type="NCBI Taxonomy" id="499548"/>
    <lineage>
        <taxon>Bacteria</taxon>
        <taxon>Bacillati</taxon>
        <taxon>Actinomycetota</taxon>
        <taxon>Actinomycetes</taxon>
        <taxon>Kineosporiales</taxon>
        <taxon>Kineosporiaceae</taxon>
        <taxon>Kineosporia</taxon>
    </lineage>
</organism>